<dbReference type="EMBL" id="JAZHFV010000002">
    <property type="protein sequence ID" value="MEX4006736.1"/>
    <property type="molecule type" value="Genomic_DNA"/>
</dbReference>
<dbReference type="InterPro" id="IPR013563">
    <property type="entry name" value="Oligopep_ABC_C"/>
</dbReference>
<dbReference type="InterPro" id="IPR027417">
    <property type="entry name" value="P-loop_NTPase"/>
</dbReference>
<dbReference type="SMART" id="SM00382">
    <property type="entry name" value="AAA"/>
    <property type="match status" value="1"/>
</dbReference>
<keyword evidence="4" id="KW-0547">Nucleotide-binding</keyword>
<keyword evidence="8" id="KW-1185">Reference proteome</keyword>
<dbReference type="PANTHER" id="PTHR43776:SF7">
    <property type="entry name" value="D,D-DIPEPTIDE TRANSPORT ATP-BINDING PROTEIN DDPF-RELATED"/>
    <property type="match status" value="1"/>
</dbReference>
<evidence type="ECO:0000256" key="3">
    <source>
        <dbReference type="ARBA" id="ARBA00022448"/>
    </source>
</evidence>
<sequence length="331" mass="36491">MTMQTSAPLISIEDARLHYKVGGALSALRGNPPVVKAVDGVTFTIRRGESVGLLGESGCGKTSMGRLLLKLEEATGGAIRFDGEKIADLRGQALKRYRSRAQFIFQNPFDAINPRFTIRQTLSEPLENAGVPSAEREARIVSVLELVRLPEPRQYLDRYPHQLSGGQLQRVVMARALILEPDFVVADEPVSMLDVSVRAGVLNVFRDVRDRLGLTAIYISHDLALVRYVCERTIVMYLGKVMEDGPTEDIVHEPLHPYTKALVAAVPVPDPNQSHDALPIGRGAPDPRNPPSGCVFRDRCPHAFDRCGREVPELRQTGTRQVACHLFEGAD</sequence>
<name>A0ABV3WQ09_9HYPH</name>
<dbReference type="RefSeq" id="WP_368802026.1">
    <property type="nucleotide sequence ID" value="NZ_JAZHFV010000002.1"/>
</dbReference>
<comment type="caution">
    <text evidence="7">The sequence shown here is derived from an EMBL/GenBank/DDBJ whole genome shotgun (WGS) entry which is preliminary data.</text>
</comment>
<dbReference type="GO" id="GO:0005524">
    <property type="term" value="F:ATP binding"/>
    <property type="evidence" value="ECO:0007669"/>
    <property type="project" value="UniProtKB-KW"/>
</dbReference>
<evidence type="ECO:0000313" key="7">
    <source>
        <dbReference type="EMBL" id="MEX4006736.1"/>
    </source>
</evidence>
<dbReference type="Gene3D" id="3.40.50.300">
    <property type="entry name" value="P-loop containing nucleotide triphosphate hydrolases"/>
    <property type="match status" value="1"/>
</dbReference>
<accession>A0ABV3WQ09</accession>
<dbReference type="PANTHER" id="PTHR43776">
    <property type="entry name" value="TRANSPORT ATP-BINDING PROTEIN"/>
    <property type="match status" value="1"/>
</dbReference>
<comment type="subcellular location">
    <subcellularLocation>
        <location evidence="1">Cell inner membrane</location>
        <topology evidence="1">Peripheral membrane protein</topology>
    </subcellularLocation>
</comment>
<evidence type="ECO:0000256" key="4">
    <source>
        <dbReference type="ARBA" id="ARBA00022741"/>
    </source>
</evidence>
<evidence type="ECO:0000256" key="2">
    <source>
        <dbReference type="ARBA" id="ARBA00005417"/>
    </source>
</evidence>
<dbReference type="PROSITE" id="PS00211">
    <property type="entry name" value="ABC_TRANSPORTER_1"/>
    <property type="match status" value="1"/>
</dbReference>
<protein>
    <submittedName>
        <fullName evidence="7">ABC transporter ATP-binding protein</fullName>
    </submittedName>
</protein>
<evidence type="ECO:0000259" key="6">
    <source>
        <dbReference type="PROSITE" id="PS50893"/>
    </source>
</evidence>
<proteinExistence type="inferred from homology"/>
<evidence type="ECO:0000256" key="5">
    <source>
        <dbReference type="ARBA" id="ARBA00022840"/>
    </source>
</evidence>
<dbReference type="InterPro" id="IPR050319">
    <property type="entry name" value="ABC_transp_ATP-bind"/>
</dbReference>
<dbReference type="CDD" id="cd03257">
    <property type="entry name" value="ABC_NikE_OppD_transporters"/>
    <property type="match status" value="1"/>
</dbReference>
<reference evidence="7 8" key="1">
    <citation type="submission" date="2024-01" db="EMBL/GenBank/DDBJ databases">
        <title>New evidence supports the origin of RcGTA from prophage.</title>
        <authorList>
            <person name="Xu Y."/>
            <person name="Liu B."/>
            <person name="Chen F."/>
        </authorList>
    </citation>
    <scope>NUCLEOTIDE SEQUENCE [LARGE SCALE GENOMIC DNA]</scope>
    <source>
        <strain evidence="7 8">CBW1107-2</strain>
    </source>
</reference>
<evidence type="ECO:0000313" key="8">
    <source>
        <dbReference type="Proteomes" id="UP001559025"/>
    </source>
</evidence>
<dbReference type="Proteomes" id="UP001559025">
    <property type="component" value="Unassembled WGS sequence"/>
</dbReference>
<dbReference type="InterPro" id="IPR003593">
    <property type="entry name" value="AAA+_ATPase"/>
</dbReference>
<organism evidence="7 8">
    <name type="scientific">Neoaquamicrobium sediminum</name>
    <dbReference type="NCBI Taxonomy" id="1849104"/>
    <lineage>
        <taxon>Bacteria</taxon>
        <taxon>Pseudomonadati</taxon>
        <taxon>Pseudomonadota</taxon>
        <taxon>Alphaproteobacteria</taxon>
        <taxon>Hyphomicrobiales</taxon>
        <taxon>Phyllobacteriaceae</taxon>
        <taxon>Neoaquamicrobium</taxon>
    </lineage>
</organism>
<keyword evidence="5 7" id="KW-0067">ATP-binding</keyword>
<comment type="similarity">
    <text evidence="2">Belongs to the ABC transporter superfamily.</text>
</comment>
<keyword evidence="3" id="KW-0813">Transport</keyword>
<evidence type="ECO:0000256" key="1">
    <source>
        <dbReference type="ARBA" id="ARBA00004417"/>
    </source>
</evidence>
<dbReference type="InterPro" id="IPR017871">
    <property type="entry name" value="ABC_transporter-like_CS"/>
</dbReference>
<gene>
    <name evidence="7" type="ORF">V1479_05425</name>
</gene>
<dbReference type="NCBIfam" id="TIGR01727">
    <property type="entry name" value="oligo_HPY"/>
    <property type="match status" value="1"/>
</dbReference>
<dbReference type="InterPro" id="IPR003439">
    <property type="entry name" value="ABC_transporter-like_ATP-bd"/>
</dbReference>
<dbReference type="SUPFAM" id="SSF52540">
    <property type="entry name" value="P-loop containing nucleoside triphosphate hydrolases"/>
    <property type="match status" value="1"/>
</dbReference>
<dbReference type="Pfam" id="PF08352">
    <property type="entry name" value="oligo_HPY"/>
    <property type="match status" value="1"/>
</dbReference>
<feature type="domain" description="ABC transporter" evidence="6">
    <location>
        <begin position="12"/>
        <end position="263"/>
    </location>
</feature>
<dbReference type="Pfam" id="PF00005">
    <property type="entry name" value="ABC_tran"/>
    <property type="match status" value="1"/>
</dbReference>
<dbReference type="PROSITE" id="PS50893">
    <property type="entry name" value="ABC_TRANSPORTER_2"/>
    <property type="match status" value="1"/>
</dbReference>